<evidence type="ECO:0000256" key="1">
    <source>
        <dbReference type="SAM" id="Coils"/>
    </source>
</evidence>
<keyword evidence="4" id="KW-0255">Endonuclease</keyword>
<accession>A0A510KGB6</accession>
<keyword evidence="1" id="KW-0175">Coiled coil</keyword>
<evidence type="ECO:0000313" key="4">
    <source>
        <dbReference type="EMBL" id="BBM50716.1"/>
    </source>
</evidence>
<reference evidence="4 5" key="1">
    <citation type="submission" date="2019-07" db="EMBL/GenBank/DDBJ databases">
        <title>Complete Genome Sequence of Leptotrichia wadei Strain JMUB3934.</title>
        <authorList>
            <person name="Watanabe S."/>
            <person name="Cui L."/>
        </authorList>
    </citation>
    <scope>NUCLEOTIDE SEQUENCE [LARGE SCALE GENOMIC DNA]</scope>
    <source>
        <strain evidence="4 5">JMUB3934</strain>
    </source>
</reference>
<evidence type="ECO:0000259" key="3">
    <source>
        <dbReference type="Pfam" id="PF04471"/>
    </source>
</evidence>
<feature type="region of interest" description="Disordered" evidence="2">
    <location>
        <begin position="1"/>
        <end position="30"/>
    </location>
</feature>
<dbReference type="InterPro" id="IPR011856">
    <property type="entry name" value="tRNA_endonuc-like_dom_sf"/>
</dbReference>
<evidence type="ECO:0000256" key="2">
    <source>
        <dbReference type="SAM" id="MobiDB-lite"/>
    </source>
</evidence>
<proteinExistence type="predicted"/>
<dbReference type="Gene3D" id="3.40.1350.10">
    <property type="match status" value="1"/>
</dbReference>
<dbReference type="AlphaFoldDB" id="A0A510KGB6"/>
<dbReference type="Proteomes" id="UP000321501">
    <property type="component" value="Chromosome"/>
</dbReference>
<keyword evidence="4" id="KW-0378">Hydrolase</keyword>
<organism evidence="4 5">
    <name type="scientific">Leptotrichia wadei</name>
    <dbReference type="NCBI Taxonomy" id="157687"/>
    <lineage>
        <taxon>Bacteria</taxon>
        <taxon>Fusobacteriati</taxon>
        <taxon>Fusobacteriota</taxon>
        <taxon>Fusobacteriia</taxon>
        <taxon>Fusobacteriales</taxon>
        <taxon>Leptotrichiaceae</taxon>
        <taxon>Leptotrichia</taxon>
    </lineage>
</organism>
<feature type="domain" description="Restriction endonuclease type IV Mrr" evidence="3">
    <location>
        <begin position="396"/>
        <end position="513"/>
    </location>
</feature>
<dbReference type="EMBL" id="AP019835">
    <property type="protein sequence ID" value="BBM50716.1"/>
    <property type="molecule type" value="Genomic_DNA"/>
</dbReference>
<dbReference type="Pfam" id="PF04471">
    <property type="entry name" value="Mrr_cat"/>
    <property type="match status" value="1"/>
</dbReference>
<dbReference type="RefSeq" id="WP_146964849.1">
    <property type="nucleotide sequence ID" value="NZ_AP019835.1"/>
</dbReference>
<gene>
    <name evidence="4" type="ORF">JMUB3934_2028</name>
</gene>
<dbReference type="SUPFAM" id="SSF52980">
    <property type="entry name" value="Restriction endonuclease-like"/>
    <property type="match status" value="1"/>
</dbReference>
<sequence>MARRGKSFTTILKQAAREAERSRKRAERERVQKLNAMKREQAKAEKEYQKQLQKEYVEDNQNYAKTMKENAENQRNTFLKIANHIHIKNKISLLDQIREDTFDEERPEKSVKIVFHKPEYKETFISKIIPSVKRKKKMQYEKELREWKVKCEGAKAANEENLKAFNEELENWKKRKISFYDEREKYNKNIEELNDRYNKNEQKAVEEYFELVLDAIEFPYEDLEGDYDLEYNELSKILVLDYVLPNIDVILDLKNMTYVKSRDEFNETYITEKQKEKVYNELLYGLVLKIVEVLYSKVENDSVKSIVFNGWIENINKATGNEQSFCLLSLQTKKEDFDVINLKQVDYKTCFRKLKGISKPNLNDLVPVTPILNINTEDKRFIDNVEIGDKIEGINIANMDWKDFEYLIRELFQKEFENDGVEVKTTQASRDGGVDAIMFDPDPIKGGKYIIQAKRYNNLVGISAVRDLYGTVHNEGATKGILVTTSDFGSDSYEFVKDKPLTLINGSNLLSLLQKHNYKNVRIDLKEGK</sequence>
<feature type="compositionally biased region" description="Basic and acidic residues" evidence="2">
    <location>
        <begin position="15"/>
        <end position="30"/>
    </location>
</feature>
<dbReference type="PANTHER" id="PTHR30015:SF7">
    <property type="entry name" value="TYPE IV METHYL-DIRECTED RESTRICTION ENZYME ECOKMRR"/>
    <property type="match status" value="1"/>
</dbReference>
<dbReference type="InterPro" id="IPR052906">
    <property type="entry name" value="Type_IV_Methyl-Rstrct_Enzyme"/>
</dbReference>
<protein>
    <submittedName>
        <fullName evidence="4">Restriction endonuclease</fullName>
    </submittedName>
</protein>
<keyword evidence="4" id="KW-0540">Nuclease</keyword>
<evidence type="ECO:0000313" key="5">
    <source>
        <dbReference type="Proteomes" id="UP000321501"/>
    </source>
</evidence>
<name>A0A510KGB6_9FUSO</name>
<dbReference type="PANTHER" id="PTHR30015">
    <property type="entry name" value="MRR RESTRICTION SYSTEM PROTEIN"/>
    <property type="match status" value="1"/>
</dbReference>
<dbReference type="GO" id="GO:0015666">
    <property type="term" value="F:restriction endodeoxyribonuclease activity"/>
    <property type="evidence" value="ECO:0007669"/>
    <property type="project" value="TreeGrafter"/>
</dbReference>
<dbReference type="GO" id="GO:0003677">
    <property type="term" value="F:DNA binding"/>
    <property type="evidence" value="ECO:0007669"/>
    <property type="project" value="InterPro"/>
</dbReference>
<dbReference type="GO" id="GO:0009307">
    <property type="term" value="P:DNA restriction-modification system"/>
    <property type="evidence" value="ECO:0007669"/>
    <property type="project" value="InterPro"/>
</dbReference>
<feature type="coiled-coil region" evidence="1">
    <location>
        <begin position="137"/>
        <end position="207"/>
    </location>
</feature>
<dbReference type="InterPro" id="IPR011335">
    <property type="entry name" value="Restrct_endonuc-II-like"/>
</dbReference>
<dbReference type="InterPro" id="IPR007560">
    <property type="entry name" value="Restrct_endonuc_IV_Mrr"/>
</dbReference>